<dbReference type="PANTHER" id="PTHR30055">
    <property type="entry name" value="HTH-TYPE TRANSCRIPTIONAL REGULATOR RUTR"/>
    <property type="match status" value="1"/>
</dbReference>
<protein>
    <submittedName>
        <fullName evidence="6">TetR/AcrR family transcriptional regulator</fullName>
    </submittedName>
</protein>
<organism evidence="6 7">
    <name type="scientific">Streptomyces genisteinicus</name>
    <dbReference type="NCBI Taxonomy" id="2768068"/>
    <lineage>
        <taxon>Bacteria</taxon>
        <taxon>Bacillati</taxon>
        <taxon>Actinomycetota</taxon>
        <taxon>Actinomycetes</taxon>
        <taxon>Kitasatosporales</taxon>
        <taxon>Streptomycetaceae</taxon>
        <taxon>Streptomyces</taxon>
    </lineage>
</organism>
<dbReference type="InterPro" id="IPR025996">
    <property type="entry name" value="MT1864/Rv1816-like_C"/>
</dbReference>
<keyword evidence="1" id="KW-0805">Transcription regulation</keyword>
<keyword evidence="7" id="KW-1185">Reference proteome</keyword>
<dbReference type="SUPFAM" id="SSF48498">
    <property type="entry name" value="Tetracyclin repressor-like, C-terminal domain"/>
    <property type="match status" value="1"/>
</dbReference>
<accession>A0A7H0HVA5</accession>
<evidence type="ECO:0000259" key="5">
    <source>
        <dbReference type="PROSITE" id="PS50977"/>
    </source>
</evidence>
<dbReference type="SUPFAM" id="SSF46689">
    <property type="entry name" value="Homeodomain-like"/>
    <property type="match status" value="1"/>
</dbReference>
<dbReference type="AlphaFoldDB" id="A0A7H0HVA5"/>
<dbReference type="Pfam" id="PF00440">
    <property type="entry name" value="TetR_N"/>
    <property type="match status" value="1"/>
</dbReference>
<dbReference type="PANTHER" id="PTHR30055:SF234">
    <property type="entry name" value="HTH-TYPE TRANSCRIPTIONAL REGULATOR BETI"/>
    <property type="match status" value="1"/>
</dbReference>
<evidence type="ECO:0000256" key="2">
    <source>
        <dbReference type="ARBA" id="ARBA00023125"/>
    </source>
</evidence>
<dbReference type="GO" id="GO:0000976">
    <property type="term" value="F:transcription cis-regulatory region binding"/>
    <property type="evidence" value="ECO:0007669"/>
    <property type="project" value="TreeGrafter"/>
</dbReference>
<evidence type="ECO:0000256" key="4">
    <source>
        <dbReference type="PROSITE-ProRule" id="PRU00335"/>
    </source>
</evidence>
<dbReference type="InterPro" id="IPR036271">
    <property type="entry name" value="Tet_transcr_reg_TetR-rel_C_sf"/>
</dbReference>
<sequence>MSTGIRRKLLDEAARILAEEGPAALTVRHVSQAAGVSTMAVYTHFGSMPALVRETMREGFARFAERLLAVEAAQDDDPVAGLARLCVTYQEFARAEPDVYAVMLGGSRLAGFEFTDEDRVMGLDVLRIPHAAIRRCMAAGRFRDGTSSLLAWQLWCQMHGLAQLEAAGYFVGRHGADETMTGLLRDFAVAAGDDPAAAERSVTAAL</sequence>
<dbReference type="Gene3D" id="1.10.357.10">
    <property type="entry name" value="Tetracycline Repressor, domain 2"/>
    <property type="match status" value="1"/>
</dbReference>
<name>A0A7H0HVA5_9ACTN</name>
<dbReference type="InterPro" id="IPR001647">
    <property type="entry name" value="HTH_TetR"/>
</dbReference>
<evidence type="ECO:0000256" key="1">
    <source>
        <dbReference type="ARBA" id="ARBA00023015"/>
    </source>
</evidence>
<dbReference type="InterPro" id="IPR050109">
    <property type="entry name" value="HTH-type_TetR-like_transc_reg"/>
</dbReference>
<dbReference type="Pfam" id="PF13305">
    <property type="entry name" value="TetR_C_33"/>
    <property type="match status" value="1"/>
</dbReference>
<dbReference type="PROSITE" id="PS50977">
    <property type="entry name" value="HTH_TETR_2"/>
    <property type="match status" value="1"/>
</dbReference>
<keyword evidence="3" id="KW-0804">Transcription</keyword>
<evidence type="ECO:0000313" key="7">
    <source>
        <dbReference type="Proteomes" id="UP000516230"/>
    </source>
</evidence>
<evidence type="ECO:0000313" key="6">
    <source>
        <dbReference type="EMBL" id="QNP64471.1"/>
    </source>
</evidence>
<dbReference type="GO" id="GO:0003700">
    <property type="term" value="F:DNA-binding transcription factor activity"/>
    <property type="evidence" value="ECO:0007669"/>
    <property type="project" value="TreeGrafter"/>
</dbReference>
<dbReference type="EMBL" id="CP060825">
    <property type="protein sequence ID" value="QNP64471.1"/>
    <property type="molecule type" value="Genomic_DNA"/>
</dbReference>
<reference evidence="6 7" key="1">
    <citation type="submission" date="2020-08" db="EMBL/GenBank/DDBJ databases">
        <title>A novel species.</title>
        <authorList>
            <person name="Gao J."/>
        </authorList>
    </citation>
    <scope>NUCLEOTIDE SEQUENCE [LARGE SCALE GENOMIC DNA]</scope>
    <source>
        <strain evidence="6 7">CRPJ-33</strain>
    </source>
</reference>
<dbReference type="PRINTS" id="PR00455">
    <property type="entry name" value="HTHTETR"/>
</dbReference>
<keyword evidence="2 4" id="KW-0238">DNA-binding</keyword>
<dbReference type="KEGG" id="sgj:IAG43_17175"/>
<dbReference type="RefSeq" id="WP_187741604.1">
    <property type="nucleotide sequence ID" value="NZ_CP060825.1"/>
</dbReference>
<dbReference type="InterPro" id="IPR009057">
    <property type="entry name" value="Homeodomain-like_sf"/>
</dbReference>
<evidence type="ECO:0000256" key="3">
    <source>
        <dbReference type="ARBA" id="ARBA00023163"/>
    </source>
</evidence>
<proteinExistence type="predicted"/>
<feature type="domain" description="HTH tetR-type" evidence="5">
    <location>
        <begin position="3"/>
        <end position="63"/>
    </location>
</feature>
<feature type="DNA-binding region" description="H-T-H motif" evidence="4">
    <location>
        <begin position="26"/>
        <end position="45"/>
    </location>
</feature>
<gene>
    <name evidence="6" type="ORF">IAG43_17175</name>
</gene>
<dbReference type="Proteomes" id="UP000516230">
    <property type="component" value="Chromosome"/>
</dbReference>